<dbReference type="EMBL" id="JAGEPF010000006">
    <property type="protein sequence ID" value="MBO2458050.1"/>
    <property type="molecule type" value="Genomic_DNA"/>
</dbReference>
<dbReference type="SUPFAM" id="SSF56281">
    <property type="entry name" value="Metallo-hydrolase/oxidoreductase"/>
    <property type="match status" value="1"/>
</dbReference>
<evidence type="ECO:0000256" key="4">
    <source>
        <dbReference type="ARBA" id="ARBA00022833"/>
    </source>
</evidence>
<dbReference type="Proteomes" id="UP000680206">
    <property type="component" value="Unassembled WGS sequence"/>
</dbReference>
<reference evidence="7 8" key="1">
    <citation type="submission" date="2021-03" db="EMBL/GenBank/DDBJ databases">
        <title>Actinomadura violae sp. nov., isolated from lichen in Thailand.</title>
        <authorList>
            <person name="Kanchanasin P."/>
            <person name="Saeng-In P."/>
            <person name="Phongsopitanun W."/>
            <person name="Yuki M."/>
            <person name="Kudo T."/>
            <person name="Ohkuma M."/>
            <person name="Tanasupawat S."/>
        </authorList>
    </citation>
    <scope>NUCLEOTIDE SEQUENCE [LARGE SCALE GENOMIC DNA]</scope>
    <source>
        <strain evidence="7 8">LCR2-06</strain>
    </source>
</reference>
<evidence type="ECO:0000256" key="3">
    <source>
        <dbReference type="ARBA" id="ARBA00022801"/>
    </source>
</evidence>
<evidence type="ECO:0000259" key="6">
    <source>
        <dbReference type="SMART" id="SM00849"/>
    </source>
</evidence>
<feature type="compositionally biased region" description="Basic and acidic residues" evidence="5">
    <location>
        <begin position="289"/>
        <end position="299"/>
    </location>
</feature>
<feature type="domain" description="Metallo-beta-lactamase" evidence="6">
    <location>
        <begin position="32"/>
        <end position="272"/>
    </location>
</feature>
<feature type="region of interest" description="Disordered" evidence="5">
    <location>
        <begin position="281"/>
        <end position="318"/>
    </location>
</feature>
<accession>A0ABS3RPP9</accession>
<gene>
    <name evidence="7" type="ORF">J4709_10745</name>
</gene>
<dbReference type="CDD" id="cd07742">
    <property type="entry name" value="metallo-hydrolase-like_MBL-fold"/>
    <property type="match status" value="1"/>
</dbReference>
<protein>
    <submittedName>
        <fullName evidence="7">MBL fold metallo-hydrolase</fullName>
    </submittedName>
</protein>
<evidence type="ECO:0000256" key="2">
    <source>
        <dbReference type="ARBA" id="ARBA00022723"/>
    </source>
</evidence>
<dbReference type="InterPro" id="IPR051013">
    <property type="entry name" value="MBL_superfamily_lactonases"/>
</dbReference>
<dbReference type="InterPro" id="IPR036866">
    <property type="entry name" value="RibonucZ/Hydroxyglut_hydro"/>
</dbReference>
<evidence type="ECO:0000256" key="1">
    <source>
        <dbReference type="ARBA" id="ARBA00007749"/>
    </source>
</evidence>
<dbReference type="InterPro" id="IPR001279">
    <property type="entry name" value="Metallo-B-lactamas"/>
</dbReference>
<comment type="caution">
    <text evidence="7">The sequence shown here is derived from an EMBL/GenBank/DDBJ whole genome shotgun (WGS) entry which is preliminary data.</text>
</comment>
<organism evidence="7 8">
    <name type="scientific">Actinomadura violacea</name>
    <dbReference type="NCBI Taxonomy" id="2819934"/>
    <lineage>
        <taxon>Bacteria</taxon>
        <taxon>Bacillati</taxon>
        <taxon>Actinomycetota</taxon>
        <taxon>Actinomycetes</taxon>
        <taxon>Streptosporangiales</taxon>
        <taxon>Thermomonosporaceae</taxon>
        <taxon>Actinomadura</taxon>
    </lineage>
</organism>
<proteinExistence type="inferred from homology"/>
<dbReference type="RefSeq" id="WP_208239677.1">
    <property type="nucleotide sequence ID" value="NZ_JAGEPF010000006.1"/>
</dbReference>
<keyword evidence="8" id="KW-1185">Reference proteome</keyword>
<keyword evidence="2" id="KW-0479">Metal-binding</keyword>
<feature type="compositionally biased region" description="Basic and acidic residues" evidence="5">
    <location>
        <begin position="308"/>
        <end position="318"/>
    </location>
</feature>
<dbReference type="Gene3D" id="3.60.15.10">
    <property type="entry name" value="Ribonuclease Z/Hydroxyacylglutathione hydrolase-like"/>
    <property type="match status" value="1"/>
</dbReference>
<evidence type="ECO:0000313" key="8">
    <source>
        <dbReference type="Proteomes" id="UP000680206"/>
    </source>
</evidence>
<comment type="similarity">
    <text evidence="1">Belongs to the metallo-beta-lactamase superfamily.</text>
</comment>
<evidence type="ECO:0000256" key="5">
    <source>
        <dbReference type="SAM" id="MobiDB-lite"/>
    </source>
</evidence>
<dbReference type="PANTHER" id="PTHR42978">
    <property type="entry name" value="QUORUM-QUENCHING LACTONASE YTNP-RELATED-RELATED"/>
    <property type="match status" value="1"/>
</dbReference>
<name>A0ABS3RPP9_9ACTN</name>
<keyword evidence="4" id="KW-0862">Zinc</keyword>
<dbReference type="PANTHER" id="PTHR42978:SF3">
    <property type="entry name" value="BLR3078 PROTEIN"/>
    <property type="match status" value="1"/>
</dbReference>
<sequence length="318" mass="34859">MRIHHLNCGTTRPLGGRLVSGAARPLVFARQVCHCLLIETGDGLVLVDTGFGLGDTAHPERLSRRFRFYSRPVLDPDETAARQVVRLGYSVDDVRHIVLTHLDVDHAGGLEDFPNARVHLSAAELDAARRPLTAQERFRYHAAQWAHGPDWVPHSATGDTWFGFSAVRDLPGLPPSILLIPLAGHTRGHLGVAIDTGDDDTGGDGDGGSQRWLVHAGDAYFNHRQMEREPSSPPFLTLFQSLLQADRTTRVHNLNRLNELALDGEADVFCAHDGFELDRAQASPITGAEGRRKGGRAGERTPALPMRAEAREHVDSDQ</sequence>
<evidence type="ECO:0000313" key="7">
    <source>
        <dbReference type="EMBL" id="MBO2458050.1"/>
    </source>
</evidence>
<keyword evidence="3" id="KW-0378">Hydrolase</keyword>
<dbReference type="Pfam" id="PF00753">
    <property type="entry name" value="Lactamase_B"/>
    <property type="match status" value="1"/>
</dbReference>
<dbReference type="SMART" id="SM00849">
    <property type="entry name" value="Lactamase_B"/>
    <property type="match status" value="1"/>
</dbReference>